<protein>
    <recommendedName>
        <fullName evidence="5">Aminopeptidase N</fullName>
        <ecNumber evidence="4">3.4.11.2</ecNumber>
    </recommendedName>
    <alternativeName>
        <fullName evidence="12">Alanine aminopeptidase</fullName>
    </alternativeName>
    <alternativeName>
        <fullName evidence="13">Lysyl aminopeptidase</fullName>
    </alternativeName>
</protein>
<dbReference type="Pfam" id="PF17900">
    <property type="entry name" value="Peptidase_M1_N"/>
    <property type="match status" value="1"/>
</dbReference>
<comment type="similarity">
    <text evidence="3">Belongs to the peptidase M1 family.</text>
</comment>
<dbReference type="GO" id="GO:0043171">
    <property type="term" value="P:peptide catabolic process"/>
    <property type="evidence" value="ECO:0007669"/>
    <property type="project" value="TreeGrafter"/>
</dbReference>
<dbReference type="GO" id="GO:0008270">
    <property type="term" value="F:zinc ion binding"/>
    <property type="evidence" value="ECO:0007669"/>
    <property type="project" value="InterPro"/>
</dbReference>
<accession>A0A4U0SIN0</accession>
<keyword evidence="10" id="KW-0862">Zinc</keyword>
<evidence type="ECO:0000256" key="5">
    <source>
        <dbReference type="ARBA" id="ARBA00015611"/>
    </source>
</evidence>
<dbReference type="OrthoDB" id="100605at2"/>
<dbReference type="PRINTS" id="PR00756">
    <property type="entry name" value="ALADIPTASE"/>
</dbReference>
<dbReference type="GO" id="GO:0005615">
    <property type="term" value="C:extracellular space"/>
    <property type="evidence" value="ECO:0007669"/>
    <property type="project" value="TreeGrafter"/>
</dbReference>
<evidence type="ECO:0000256" key="8">
    <source>
        <dbReference type="ARBA" id="ARBA00022723"/>
    </source>
</evidence>
<dbReference type="CDD" id="cd09603">
    <property type="entry name" value="M1_APN_like"/>
    <property type="match status" value="1"/>
</dbReference>
<evidence type="ECO:0000313" key="16">
    <source>
        <dbReference type="EMBL" id="TKA09442.1"/>
    </source>
</evidence>
<dbReference type="Pfam" id="PF01433">
    <property type="entry name" value="Peptidase_M1"/>
    <property type="match status" value="1"/>
</dbReference>
<feature type="domain" description="Peptidase M1 membrane alanine aminopeptidase" evidence="14">
    <location>
        <begin position="305"/>
        <end position="516"/>
    </location>
</feature>
<evidence type="ECO:0000259" key="14">
    <source>
        <dbReference type="Pfam" id="PF01433"/>
    </source>
</evidence>
<keyword evidence="11" id="KW-0482">Metalloprotease</keyword>
<gene>
    <name evidence="16" type="ORF">FCI23_22915</name>
</gene>
<dbReference type="Proteomes" id="UP000305778">
    <property type="component" value="Unassembled WGS sequence"/>
</dbReference>
<dbReference type="PANTHER" id="PTHR11533:SF174">
    <property type="entry name" value="PUROMYCIN-SENSITIVE AMINOPEPTIDASE-RELATED"/>
    <property type="match status" value="1"/>
</dbReference>
<comment type="caution">
    <text evidence="16">The sequence shown here is derived from an EMBL/GenBank/DDBJ whole genome shotgun (WGS) entry which is preliminary data.</text>
</comment>
<comment type="cofactor">
    <cofactor evidence="2">
        <name>Zn(2+)</name>
        <dbReference type="ChEBI" id="CHEBI:29105"/>
    </cofactor>
</comment>
<dbReference type="EMBL" id="SUMC01000022">
    <property type="protein sequence ID" value="TKA09442.1"/>
    <property type="molecule type" value="Genomic_DNA"/>
</dbReference>
<evidence type="ECO:0000256" key="9">
    <source>
        <dbReference type="ARBA" id="ARBA00022801"/>
    </source>
</evidence>
<dbReference type="InterPro" id="IPR014782">
    <property type="entry name" value="Peptidase_M1_dom"/>
</dbReference>
<evidence type="ECO:0000256" key="1">
    <source>
        <dbReference type="ARBA" id="ARBA00000098"/>
    </source>
</evidence>
<dbReference type="Gene3D" id="1.10.390.10">
    <property type="entry name" value="Neutral Protease Domain 2"/>
    <property type="match status" value="1"/>
</dbReference>
<dbReference type="GO" id="GO:0005737">
    <property type="term" value="C:cytoplasm"/>
    <property type="evidence" value="ECO:0007669"/>
    <property type="project" value="TreeGrafter"/>
</dbReference>
<evidence type="ECO:0000256" key="2">
    <source>
        <dbReference type="ARBA" id="ARBA00001947"/>
    </source>
</evidence>
<dbReference type="GO" id="GO:0042277">
    <property type="term" value="F:peptide binding"/>
    <property type="evidence" value="ECO:0007669"/>
    <property type="project" value="TreeGrafter"/>
</dbReference>
<dbReference type="SUPFAM" id="SSF55486">
    <property type="entry name" value="Metalloproteases ('zincins'), catalytic domain"/>
    <property type="match status" value="1"/>
</dbReference>
<evidence type="ECO:0000256" key="10">
    <source>
        <dbReference type="ARBA" id="ARBA00022833"/>
    </source>
</evidence>
<dbReference type="GO" id="GO:0006508">
    <property type="term" value="P:proteolysis"/>
    <property type="evidence" value="ECO:0007669"/>
    <property type="project" value="UniProtKB-KW"/>
</dbReference>
<evidence type="ECO:0000313" key="17">
    <source>
        <dbReference type="Proteomes" id="UP000305778"/>
    </source>
</evidence>
<reference evidence="16 17" key="1">
    <citation type="submission" date="2019-04" db="EMBL/GenBank/DDBJ databases">
        <title>Streptomyces oryziradicis sp. nov., a novel actinomycete isolated from rhizosphere soil of rice (Oryza sativa L.).</title>
        <authorList>
            <person name="Li C."/>
        </authorList>
    </citation>
    <scope>NUCLEOTIDE SEQUENCE [LARGE SCALE GENOMIC DNA]</scope>
    <source>
        <strain evidence="16 17">NEAU-C40</strain>
    </source>
</reference>
<keyword evidence="7" id="KW-0645">Protease</keyword>
<dbReference type="InterPro" id="IPR042097">
    <property type="entry name" value="Aminopeptidase_N-like_N_sf"/>
</dbReference>
<dbReference type="Gene3D" id="2.60.40.1730">
    <property type="entry name" value="tricorn interacting facor f3 domain"/>
    <property type="match status" value="1"/>
</dbReference>
<dbReference type="InterPro" id="IPR050344">
    <property type="entry name" value="Peptidase_M1_aminopeptidases"/>
</dbReference>
<evidence type="ECO:0000256" key="7">
    <source>
        <dbReference type="ARBA" id="ARBA00022670"/>
    </source>
</evidence>
<dbReference type="InterPro" id="IPR001930">
    <property type="entry name" value="Peptidase_M1"/>
</dbReference>
<evidence type="ECO:0000256" key="11">
    <source>
        <dbReference type="ARBA" id="ARBA00023049"/>
    </source>
</evidence>
<proteinExistence type="inferred from homology"/>
<keyword evidence="6" id="KW-0031">Aminopeptidase</keyword>
<evidence type="ECO:0000256" key="6">
    <source>
        <dbReference type="ARBA" id="ARBA00022438"/>
    </source>
</evidence>
<keyword evidence="8" id="KW-0479">Metal-binding</keyword>
<dbReference type="InterPro" id="IPR045357">
    <property type="entry name" value="Aminopeptidase_N-like_N"/>
</dbReference>
<dbReference type="GO" id="GO:0070006">
    <property type="term" value="F:metalloaminopeptidase activity"/>
    <property type="evidence" value="ECO:0007669"/>
    <property type="project" value="TreeGrafter"/>
</dbReference>
<dbReference type="SUPFAM" id="SSF63737">
    <property type="entry name" value="Leukotriene A4 hydrolase N-terminal domain"/>
    <property type="match status" value="1"/>
</dbReference>
<organism evidence="16 17">
    <name type="scientific">Actinacidiphila oryziradicis</name>
    <dbReference type="NCBI Taxonomy" id="2571141"/>
    <lineage>
        <taxon>Bacteria</taxon>
        <taxon>Bacillati</taxon>
        <taxon>Actinomycetota</taxon>
        <taxon>Actinomycetes</taxon>
        <taxon>Kitasatosporales</taxon>
        <taxon>Streptomycetaceae</taxon>
        <taxon>Actinacidiphila</taxon>
    </lineage>
</organism>
<feature type="domain" description="Aminopeptidase N-like N-terminal" evidence="15">
    <location>
        <begin position="202"/>
        <end position="264"/>
    </location>
</feature>
<dbReference type="InterPro" id="IPR027268">
    <property type="entry name" value="Peptidase_M4/M1_CTD_sf"/>
</dbReference>
<evidence type="ECO:0000256" key="4">
    <source>
        <dbReference type="ARBA" id="ARBA00012564"/>
    </source>
</evidence>
<keyword evidence="9" id="KW-0378">Hydrolase</keyword>
<evidence type="ECO:0000256" key="12">
    <source>
        <dbReference type="ARBA" id="ARBA00029811"/>
    </source>
</evidence>
<dbReference type="GO" id="GO:0016285">
    <property type="term" value="F:alanyl aminopeptidase activity"/>
    <property type="evidence" value="ECO:0007669"/>
    <property type="project" value="UniProtKB-EC"/>
</dbReference>
<evidence type="ECO:0000256" key="13">
    <source>
        <dbReference type="ARBA" id="ARBA00031533"/>
    </source>
</evidence>
<dbReference type="GO" id="GO:0016020">
    <property type="term" value="C:membrane"/>
    <property type="evidence" value="ECO:0007669"/>
    <property type="project" value="TreeGrafter"/>
</dbReference>
<dbReference type="EC" id="3.4.11.2" evidence="4"/>
<sequence length="545" mass="58668">MIRLRGRAKRWGGVACRTVTSADPSAGSPGRVVISPALGRLPGPPRRSGRPLTPRRGAIAAAAAVLTLTSAGLPGDGSPVGVGDRLFPQLGNPGYDVLNYDIAFDYHGNDKPLDAVTSIDARATDTLRRFDLDFARGNVRSVQVNGHPARYATEHEELVITPEAPVPEGSRLKVTVAHTSDPTAGTDGGWVRTPDGLAMANQADAAHRVFPCNDHPSDKARFTFHVTAPKDLTVVANGLPESARTDEHAATTTWTYRTSQLMATELAQVSIGRSAVIHRTGPHGLPLRDVVGAADRALLDRRLAMTSGQIEWMERQVGPYPFETYGILSANTNTGFELETQTLSLFERRVLLAPEPAAAPVMVHELAHQWFGDSVSPATWSDLWLNEGHATWYQVLYAVEKYGAKLDGATVDDKLANLMRGAYQGDNRVRREGGPPANPLPPDPANAKLGIFRSNVYAGGALALYALRQEIGAGPFQRLERAWVARYRDGNASTADFIALASETAGRDLSGFLRGWLYGAATPPMPGHPDWKSVAAKAKPATKHR</sequence>
<evidence type="ECO:0000259" key="15">
    <source>
        <dbReference type="Pfam" id="PF17900"/>
    </source>
</evidence>
<dbReference type="AlphaFoldDB" id="A0A4U0SIN0"/>
<keyword evidence="17" id="KW-1185">Reference proteome</keyword>
<name>A0A4U0SIN0_9ACTN</name>
<dbReference type="PANTHER" id="PTHR11533">
    <property type="entry name" value="PROTEASE M1 ZINC METALLOPROTEASE"/>
    <property type="match status" value="1"/>
</dbReference>
<evidence type="ECO:0000256" key="3">
    <source>
        <dbReference type="ARBA" id="ARBA00010136"/>
    </source>
</evidence>
<comment type="catalytic activity">
    <reaction evidence="1">
        <text>Release of an N-terminal amino acid, Xaa-|-Yaa- from a peptide, amide or arylamide. Xaa is preferably Ala, but may be most amino acids including Pro (slow action). When a terminal hydrophobic residue is followed by a prolyl residue, the two may be released as an intact Xaa-Pro dipeptide.</text>
        <dbReference type="EC" id="3.4.11.2"/>
    </reaction>
</comment>